<name>A0A5B7G7N4_PORTR</name>
<dbReference type="Proteomes" id="UP000324222">
    <property type="component" value="Unassembled WGS sequence"/>
</dbReference>
<proteinExistence type="predicted"/>
<feature type="region of interest" description="Disordered" evidence="1">
    <location>
        <begin position="44"/>
        <end position="116"/>
    </location>
</feature>
<dbReference type="EMBL" id="VSRR010011764">
    <property type="protein sequence ID" value="MPC53609.1"/>
    <property type="molecule type" value="Genomic_DNA"/>
</dbReference>
<organism evidence="2 3">
    <name type="scientific">Portunus trituberculatus</name>
    <name type="common">Swimming crab</name>
    <name type="synonym">Neptunus trituberculatus</name>
    <dbReference type="NCBI Taxonomy" id="210409"/>
    <lineage>
        <taxon>Eukaryota</taxon>
        <taxon>Metazoa</taxon>
        <taxon>Ecdysozoa</taxon>
        <taxon>Arthropoda</taxon>
        <taxon>Crustacea</taxon>
        <taxon>Multicrustacea</taxon>
        <taxon>Malacostraca</taxon>
        <taxon>Eumalacostraca</taxon>
        <taxon>Eucarida</taxon>
        <taxon>Decapoda</taxon>
        <taxon>Pleocyemata</taxon>
        <taxon>Brachyura</taxon>
        <taxon>Eubrachyura</taxon>
        <taxon>Portunoidea</taxon>
        <taxon>Portunidae</taxon>
        <taxon>Portuninae</taxon>
        <taxon>Portunus</taxon>
    </lineage>
</organism>
<sequence>MAGLHQSAAECVLQAWEATSDRLRGCRQVLGGARLATGRLEKGTHCGMSGEGEGPGRERGGARWPGVRQQQLFATSRLEQPRPSDLTPVTATHARCDDTTSSSSSWGDVSVLQGAE</sequence>
<protein>
    <submittedName>
        <fullName evidence="2">Uncharacterized protein</fullName>
    </submittedName>
</protein>
<gene>
    <name evidence="2" type="ORF">E2C01_047510</name>
</gene>
<accession>A0A5B7G7N4</accession>
<dbReference type="AlphaFoldDB" id="A0A5B7G7N4"/>
<evidence type="ECO:0000313" key="3">
    <source>
        <dbReference type="Proteomes" id="UP000324222"/>
    </source>
</evidence>
<comment type="caution">
    <text evidence="2">The sequence shown here is derived from an EMBL/GenBank/DDBJ whole genome shotgun (WGS) entry which is preliminary data.</text>
</comment>
<reference evidence="2 3" key="1">
    <citation type="submission" date="2019-05" db="EMBL/GenBank/DDBJ databases">
        <title>Another draft genome of Portunus trituberculatus and its Hox gene families provides insights of decapod evolution.</title>
        <authorList>
            <person name="Jeong J.-H."/>
            <person name="Song I."/>
            <person name="Kim S."/>
            <person name="Choi T."/>
            <person name="Kim D."/>
            <person name="Ryu S."/>
            <person name="Kim W."/>
        </authorList>
    </citation>
    <scope>NUCLEOTIDE SEQUENCE [LARGE SCALE GENOMIC DNA]</scope>
    <source>
        <tissue evidence="2">Muscle</tissue>
    </source>
</reference>
<keyword evidence="3" id="KW-1185">Reference proteome</keyword>
<evidence type="ECO:0000313" key="2">
    <source>
        <dbReference type="EMBL" id="MPC53609.1"/>
    </source>
</evidence>
<feature type="compositionally biased region" description="Polar residues" evidence="1">
    <location>
        <begin position="68"/>
        <end position="78"/>
    </location>
</feature>
<evidence type="ECO:0000256" key="1">
    <source>
        <dbReference type="SAM" id="MobiDB-lite"/>
    </source>
</evidence>